<protein>
    <submittedName>
        <fullName evidence="3">Flagellar hook-length control protein FliK</fullName>
    </submittedName>
</protein>
<feature type="region of interest" description="Disordered" evidence="1">
    <location>
        <begin position="277"/>
        <end position="337"/>
    </location>
</feature>
<feature type="compositionally biased region" description="Polar residues" evidence="1">
    <location>
        <begin position="169"/>
        <end position="198"/>
    </location>
</feature>
<keyword evidence="3" id="KW-0282">Flagellum</keyword>
<keyword evidence="3" id="KW-0969">Cilium</keyword>
<feature type="region of interest" description="Disordered" evidence="1">
    <location>
        <begin position="48"/>
        <end position="125"/>
    </location>
</feature>
<name>A0ABZ1DVQ9_9RHOB</name>
<dbReference type="RefSeq" id="WP_406720155.1">
    <property type="nucleotide sequence ID" value="NZ_CP135443.1"/>
</dbReference>
<keyword evidence="3" id="KW-0966">Cell projection</keyword>
<evidence type="ECO:0000256" key="1">
    <source>
        <dbReference type="SAM" id="MobiDB-lite"/>
    </source>
</evidence>
<dbReference type="Proteomes" id="UP001623290">
    <property type="component" value="Chromosome"/>
</dbReference>
<dbReference type="EMBL" id="CP135443">
    <property type="protein sequence ID" value="WRY32470.1"/>
    <property type="molecule type" value="Genomic_DNA"/>
</dbReference>
<dbReference type="Pfam" id="PF02120">
    <property type="entry name" value="Flg_hook"/>
    <property type="match status" value="1"/>
</dbReference>
<organism evidence="3 4">
    <name type="scientific">Thioclava litoralis</name>
    <dbReference type="NCBI Taxonomy" id="3076557"/>
    <lineage>
        <taxon>Bacteria</taxon>
        <taxon>Pseudomonadati</taxon>
        <taxon>Pseudomonadota</taxon>
        <taxon>Alphaproteobacteria</taxon>
        <taxon>Rhodobacterales</taxon>
        <taxon>Paracoccaceae</taxon>
        <taxon>Thioclava</taxon>
    </lineage>
</organism>
<evidence type="ECO:0000259" key="2">
    <source>
        <dbReference type="Pfam" id="PF02120"/>
    </source>
</evidence>
<proteinExistence type="predicted"/>
<evidence type="ECO:0000313" key="4">
    <source>
        <dbReference type="Proteomes" id="UP001623290"/>
    </source>
</evidence>
<dbReference type="Gene3D" id="3.30.750.140">
    <property type="match status" value="1"/>
</dbReference>
<reference evidence="3 4" key="1">
    <citation type="submission" date="2023-09" db="EMBL/GenBank/DDBJ databases">
        <title>Thioclava shenzhenensis sp. nov., a multidrug resistant bacteria-antagonizing species isolated from coastal seawater.</title>
        <authorList>
            <person name="Long M."/>
        </authorList>
    </citation>
    <scope>NUCLEOTIDE SEQUENCE [LARGE SCALE GENOMIC DNA]</scope>
    <source>
        <strain evidence="3 4">FTW29</strain>
    </source>
</reference>
<dbReference type="CDD" id="cd17470">
    <property type="entry name" value="T3SS_Flik_C"/>
    <property type="match status" value="1"/>
</dbReference>
<feature type="compositionally biased region" description="Polar residues" evidence="1">
    <location>
        <begin position="297"/>
        <end position="326"/>
    </location>
</feature>
<feature type="compositionally biased region" description="Polar residues" evidence="1">
    <location>
        <begin position="656"/>
        <end position="666"/>
    </location>
</feature>
<keyword evidence="4" id="KW-1185">Reference proteome</keyword>
<feature type="domain" description="Flagellar hook-length control protein-like C-terminal" evidence="2">
    <location>
        <begin position="556"/>
        <end position="626"/>
    </location>
</feature>
<feature type="region of interest" description="Disordered" evidence="1">
    <location>
        <begin position="649"/>
        <end position="675"/>
    </location>
</feature>
<feature type="region of interest" description="Disordered" evidence="1">
    <location>
        <begin position="148"/>
        <end position="263"/>
    </location>
</feature>
<dbReference type="InterPro" id="IPR021136">
    <property type="entry name" value="Flagellar_hook_control-like_C"/>
</dbReference>
<evidence type="ECO:0000313" key="3">
    <source>
        <dbReference type="EMBL" id="WRY32470.1"/>
    </source>
</evidence>
<sequence>MTSFDSLAAQFPFAAKGQAAGTDSAQAAKTEGGSEFFAEFSAYAQGGAAPAEAAGARAKDMPTLAQGKSRSADGTVTAVRADVQPMLRDASEPSAQVLPEPKTEIAEPASSALPAQAEDAADTDALEAAPSGDVIAPAPVLQVQQAAPSKTFNAENDPDPKGAEPQKAASLTTQSDLVASEQTMSMLGSVSGADQQPANAFGDDDRAVALTQPESAPLQNMSVPHHEKQATIAASDSTDVRQAPAQSANDPASGGGARLSDVKAASETVPFAAMQGEDMQEASRTAAAFPRHATEASHISQSAAPLSVTSSPAQATSQLATAQKPQDGSVALPDGMTLLEVPERIELAQVPSTGTDQAAPEGEVKIQSGAPMRTAGPATAPQVSLEAAQATGDSQAVRDTDARTADLTPQAQASTAAVTQPSLAMQTAAHVQMGAEKYVTARKEIREQIHADSVQTPMTTGAPATVKPETAFAVTSASAATTAPPASLQNAAAEMQVISPEGAEATEDEQLRFTLSATSTTHLTSGPATAQPALQQATAHNISQQLTRALSNSSDDSVELTLAPEELGKVRMVLHHSDQGMSVMIYADRPETLDLMRRNADMLSRDLRELGYTDVNLNFTDQGQGGKNSQELAEQVDRIRAERGTQTAFTMGPVSNDLNPSRTSGSLLGGLDLRM</sequence>
<dbReference type="InterPro" id="IPR038610">
    <property type="entry name" value="FliK-like_C_sf"/>
</dbReference>
<accession>A0ABZ1DVQ9</accession>
<gene>
    <name evidence="3" type="ORF">RPE78_07010</name>
</gene>
<feature type="compositionally biased region" description="Polar residues" evidence="1">
    <location>
        <begin position="212"/>
        <end position="222"/>
    </location>
</feature>